<evidence type="ECO:0000313" key="2">
    <source>
        <dbReference type="EMBL" id="AFM11110.1"/>
    </source>
</evidence>
<dbReference type="STRING" id="869212.Turpa_0454"/>
<dbReference type="HOGENOM" id="CLU_2686760_0_0_12"/>
<keyword evidence="1" id="KW-0472">Membrane</keyword>
<proteinExistence type="predicted"/>
<keyword evidence="3" id="KW-1185">Reference proteome</keyword>
<dbReference type="PATRIC" id="fig|869212.3.peg.428"/>
<dbReference type="EMBL" id="CP002959">
    <property type="protein sequence ID" value="AFM11110.1"/>
    <property type="molecule type" value="Genomic_DNA"/>
</dbReference>
<dbReference type="KEGG" id="tpx:Turpa_0454"/>
<accession>I4B1F3</accession>
<dbReference type="Proteomes" id="UP000006048">
    <property type="component" value="Chromosome"/>
</dbReference>
<evidence type="ECO:0000256" key="1">
    <source>
        <dbReference type="SAM" id="Phobius"/>
    </source>
</evidence>
<evidence type="ECO:0000313" key="3">
    <source>
        <dbReference type="Proteomes" id="UP000006048"/>
    </source>
</evidence>
<protein>
    <submittedName>
        <fullName evidence="2">Uncharacterized protein</fullName>
    </submittedName>
</protein>
<gene>
    <name evidence="2" type="ordered locus">Turpa_0454</name>
</gene>
<organism evidence="2 3">
    <name type="scientific">Turneriella parva (strain ATCC BAA-1111 / DSM 21527 / NCTC 11395 / H)</name>
    <name type="common">Leptospira parva</name>
    <dbReference type="NCBI Taxonomy" id="869212"/>
    <lineage>
        <taxon>Bacteria</taxon>
        <taxon>Pseudomonadati</taxon>
        <taxon>Spirochaetota</taxon>
        <taxon>Spirochaetia</taxon>
        <taxon>Leptospirales</taxon>
        <taxon>Leptospiraceae</taxon>
        <taxon>Turneriella</taxon>
    </lineage>
</organism>
<keyword evidence="1" id="KW-0812">Transmembrane</keyword>
<dbReference type="RefSeq" id="WP_014801630.1">
    <property type="nucleotide sequence ID" value="NC_018020.1"/>
</dbReference>
<reference evidence="2 3" key="1">
    <citation type="submission" date="2012-06" db="EMBL/GenBank/DDBJ databases">
        <title>The complete chromosome of genome of Turneriella parva DSM 21527.</title>
        <authorList>
            <consortium name="US DOE Joint Genome Institute (JGI-PGF)"/>
            <person name="Lucas S."/>
            <person name="Han J."/>
            <person name="Lapidus A."/>
            <person name="Bruce D."/>
            <person name="Goodwin L."/>
            <person name="Pitluck S."/>
            <person name="Peters L."/>
            <person name="Kyrpides N."/>
            <person name="Mavromatis K."/>
            <person name="Ivanova N."/>
            <person name="Mikhailova N."/>
            <person name="Chertkov O."/>
            <person name="Detter J.C."/>
            <person name="Tapia R."/>
            <person name="Han C."/>
            <person name="Land M."/>
            <person name="Hauser L."/>
            <person name="Markowitz V."/>
            <person name="Cheng J.-F."/>
            <person name="Hugenholtz P."/>
            <person name="Woyke T."/>
            <person name="Wu D."/>
            <person name="Gronow S."/>
            <person name="Wellnitz S."/>
            <person name="Brambilla E."/>
            <person name="Klenk H.-P."/>
            <person name="Eisen J.A."/>
        </authorList>
    </citation>
    <scope>NUCLEOTIDE SEQUENCE [LARGE SCALE GENOMIC DNA]</scope>
    <source>
        <strain evidence="3">ATCC BAA-1111 / DSM 21527 / NCTC 11395 / H</strain>
    </source>
</reference>
<keyword evidence="1" id="KW-1133">Transmembrane helix</keyword>
<name>I4B1F3_TURPD</name>
<dbReference type="AlphaFoldDB" id="I4B1F3"/>
<feature type="transmembrane region" description="Helical" evidence="1">
    <location>
        <begin position="53"/>
        <end position="71"/>
    </location>
</feature>
<sequence>MLTVVAGFAPFCQLAHAFWLIAGFLYVMLAAIVVALGFLFDLVSWFSLGLYEFYLPVFMNAWHFFAAALNFQCG</sequence>